<dbReference type="GO" id="GO:0016491">
    <property type="term" value="F:oxidoreductase activity"/>
    <property type="evidence" value="ECO:0007669"/>
    <property type="project" value="InterPro"/>
</dbReference>
<proteinExistence type="predicted"/>
<dbReference type="InterPro" id="IPR036249">
    <property type="entry name" value="Thioredoxin-like_sf"/>
</dbReference>
<evidence type="ECO:0000313" key="6">
    <source>
        <dbReference type="Proteomes" id="UP000516380"/>
    </source>
</evidence>
<feature type="domain" description="Thioredoxin" evidence="2">
    <location>
        <begin position="33"/>
        <end position="187"/>
    </location>
</feature>
<dbReference type="STRING" id="1768.B1T50_09175"/>
<keyword evidence="1" id="KW-0472">Membrane</keyword>
<sequence>MIVAVTSTDTGYRFAHPTMATVLSDMRIPGTDPRPGDAIPEFSVTTTDGAVIDNASLRRDGRPALIVFGSLTCPITESAGDGLRELHARYGDRVRFIVINVREAHPGASTPQPRTYEQKAGHASRLKEHHRLPFEVATDDLDGTLHRAFGPRPSSAYLVDPSGEITFRAHWSNVTPAIEVAVAAAASGVRPPRAEVGQTVRAMARMTGHAGQALQTAGRGATRDTWKIAPPFAAMIAISRLFGFLPASRRGVAVMVTLASVTIAVGVAIAAFM</sequence>
<dbReference type="Proteomes" id="UP000516380">
    <property type="component" value="Chromosome"/>
</dbReference>
<evidence type="ECO:0000313" key="4">
    <source>
        <dbReference type="EMBL" id="OOK80276.1"/>
    </source>
</evidence>
<accession>A0A1V3XND9</accession>
<evidence type="ECO:0000256" key="1">
    <source>
        <dbReference type="SAM" id="Phobius"/>
    </source>
</evidence>
<name>A0A1V3XND9_MYCKA</name>
<dbReference type="EMBL" id="AP023343">
    <property type="protein sequence ID" value="BCI85829.1"/>
    <property type="molecule type" value="Genomic_DNA"/>
</dbReference>
<gene>
    <name evidence="4" type="ORF">BZL29_2904</name>
    <name evidence="3" type="ORF">NIIDMKKI_10350</name>
</gene>
<feature type="transmembrane region" description="Helical" evidence="1">
    <location>
        <begin position="252"/>
        <end position="272"/>
    </location>
</feature>
<evidence type="ECO:0000259" key="2">
    <source>
        <dbReference type="PROSITE" id="PS51352"/>
    </source>
</evidence>
<evidence type="ECO:0000313" key="3">
    <source>
        <dbReference type="EMBL" id="BCI85829.1"/>
    </source>
</evidence>
<dbReference type="PROSITE" id="PS51352">
    <property type="entry name" value="THIOREDOXIN_2"/>
    <property type="match status" value="1"/>
</dbReference>
<dbReference type="SUPFAM" id="SSF52833">
    <property type="entry name" value="Thioredoxin-like"/>
    <property type="match status" value="1"/>
</dbReference>
<dbReference type="EMBL" id="MVBN01000002">
    <property type="protein sequence ID" value="OOK80276.1"/>
    <property type="molecule type" value="Genomic_DNA"/>
</dbReference>
<dbReference type="Pfam" id="PF00578">
    <property type="entry name" value="AhpC-TSA"/>
    <property type="match status" value="1"/>
</dbReference>
<dbReference type="GO" id="GO:0016209">
    <property type="term" value="F:antioxidant activity"/>
    <property type="evidence" value="ECO:0007669"/>
    <property type="project" value="InterPro"/>
</dbReference>
<reference evidence="4 5" key="1">
    <citation type="submission" date="2017-02" db="EMBL/GenBank/DDBJ databases">
        <title>Complete genome sequences of Mycobacterium kansasii strains isolated from rhesus macaques.</title>
        <authorList>
            <person name="Panda A."/>
            <person name="Nagaraj S."/>
            <person name="Zhao X."/>
            <person name="Tettelin H."/>
            <person name="Detolla L.J."/>
        </authorList>
    </citation>
    <scope>NUCLEOTIDE SEQUENCE [LARGE SCALE GENOMIC DNA]</scope>
    <source>
        <strain evidence="4 5">11-3469</strain>
    </source>
</reference>
<dbReference type="Proteomes" id="UP000188532">
    <property type="component" value="Unassembled WGS sequence"/>
</dbReference>
<reference evidence="3 6" key="2">
    <citation type="submission" date="2020-07" db="EMBL/GenBank/DDBJ databases">
        <title>Mycobacterium kansasii (former subtype) with zoonotic potential isolated from diseased indoor pet cat, Japan.</title>
        <authorList>
            <person name="Fukano H."/>
            <person name="Terazono T."/>
            <person name="Hoshino Y."/>
        </authorList>
    </citation>
    <scope>NUCLEOTIDE SEQUENCE [LARGE SCALE GENOMIC DNA]</scope>
    <source>
        <strain evidence="3 6">Kuro-I</strain>
    </source>
</reference>
<dbReference type="AlphaFoldDB" id="A0A1V3XND9"/>
<evidence type="ECO:0000313" key="5">
    <source>
        <dbReference type="Proteomes" id="UP000188532"/>
    </source>
</evidence>
<dbReference type="InterPro" id="IPR013766">
    <property type="entry name" value="Thioredoxin_domain"/>
</dbReference>
<dbReference type="InterPro" id="IPR000866">
    <property type="entry name" value="AhpC/TSA"/>
</dbReference>
<keyword evidence="6" id="KW-1185">Reference proteome</keyword>
<keyword evidence="1" id="KW-1133">Transmembrane helix</keyword>
<organism evidence="4 5">
    <name type="scientific">Mycobacterium kansasii</name>
    <dbReference type="NCBI Taxonomy" id="1768"/>
    <lineage>
        <taxon>Bacteria</taxon>
        <taxon>Bacillati</taxon>
        <taxon>Actinomycetota</taxon>
        <taxon>Actinomycetes</taxon>
        <taxon>Mycobacteriales</taxon>
        <taxon>Mycobacteriaceae</taxon>
        <taxon>Mycobacterium</taxon>
    </lineage>
</organism>
<protein>
    <submittedName>
        <fullName evidence="4">AhpC/TSA family protein</fullName>
    </submittedName>
</protein>
<dbReference type="Gene3D" id="3.40.30.10">
    <property type="entry name" value="Glutaredoxin"/>
    <property type="match status" value="1"/>
</dbReference>
<keyword evidence="1" id="KW-0812">Transmembrane</keyword>